<keyword evidence="2" id="KW-1185">Reference proteome</keyword>
<organism evidence="1 2">
    <name type="scientific">Stephania japonica</name>
    <dbReference type="NCBI Taxonomy" id="461633"/>
    <lineage>
        <taxon>Eukaryota</taxon>
        <taxon>Viridiplantae</taxon>
        <taxon>Streptophyta</taxon>
        <taxon>Embryophyta</taxon>
        <taxon>Tracheophyta</taxon>
        <taxon>Spermatophyta</taxon>
        <taxon>Magnoliopsida</taxon>
        <taxon>Ranunculales</taxon>
        <taxon>Menispermaceae</taxon>
        <taxon>Menispermoideae</taxon>
        <taxon>Cissampelideae</taxon>
        <taxon>Stephania</taxon>
    </lineage>
</organism>
<comment type="caution">
    <text evidence="1">The sequence shown here is derived from an EMBL/GenBank/DDBJ whole genome shotgun (WGS) entry which is preliminary data.</text>
</comment>
<evidence type="ECO:0000313" key="2">
    <source>
        <dbReference type="Proteomes" id="UP001417504"/>
    </source>
</evidence>
<reference evidence="1 2" key="1">
    <citation type="submission" date="2024-01" db="EMBL/GenBank/DDBJ databases">
        <title>Genome assemblies of Stephania.</title>
        <authorList>
            <person name="Yang L."/>
        </authorList>
    </citation>
    <scope>NUCLEOTIDE SEQUENCE [LARGE SCALE GENOMIC DNA]</scope>
    <source>
        <strain evidence="1">QJT</strain>
        <tissue evidence="1">Leaf</tissue>
    </source>
</reference>
<dbReference type="Proteomes" id="UP001417504">
    <property type="component" value="Unassembled WGS sequence"/>
</dbReference>
<dbReference type="EMBL" id="JBBNAE010000001">
    <property type="protein sequence ID" value="KAK9155712.1"/>
    <property type="molecule type" value="Genomic_DNA"/>
</dbReference>
<evidence type="ECO:0000313" key="1">
    <source>
        <dbReference type="EMBL" id="KAK9155712.1"/>
    </source>
</evidence>
<name>A0AAP0KN95_9MAGN</name>
<sequence>MNSQMTCFIRERDPVFLVLLSRFCWPMERKVIEILASLEKIWMGHSASEFVWWMSKYQ</sequence>
<protein>
    <submittedName>
        <fullName evidence="1">Uncharacterized protein</fullName>
    </submittedName>
</protein>
<dbReference type="AlphaFoldDB" id="A0AAP0KN95"/>
<gene>
    <name evidence="1" type="ORF">Sjap_003192</name>
</gene>
<proteinExistence type="predicted"/>
<accession>A0AAP0KN95</accession>